<keyword evidence="2" id="KW-1185">Reference proteome</keyword>
<dbReference type="EMBL" id="CBTK010000173">
    <property type="protein sequence ID" value="CDH45545.1"/>
    <property type="molecule type" value="Genomic_DNA"/>
</dbReference>
<evidence type="ECO:0000313" key="2">
    <source>
        <dbReference type="Proteomes" id="UP000019184"/>
    </source>
</evidence>
<organism evidence="1 2">
    <name type="scientific">Candidatus Contendobacter odensis Run_B_J11</name>
    <dbReference type="NCBI Taxonomy" id="1400861"/>
    <lineage>
        <taxon>Bacteria</taxon>
        <taxon>Pseudomonadati</taxon>
        <taxon>Pseudomonadota</taxon>
        <taxon>Gammaproteobacteria</taxon>
        <taxon>Candidatus Competibacteraceae</taxon>
        <taxon>Candidatus Contendibacter</taxon>
    </lineage>
</organism>
<dbReference type="AlphaFoldDB" id="A0A7U7J4E8"/>
<evidence type="ECO:0000313" key="1">
    <source>
        <dbReference type="EMBL" id="CDH45545.1"/>
    </source>
</evidence>
<proteinExistence type="predicted"/>
<reference evidence="1 2" key="1">
    <citation type="journal article" date="2014" name="ISME J.">
        <title>Candidatus Competibacter-lineage genomes retrieved from metagenomes reveal functional metabolic diversity.</title>
        <authorList>
            <person name="McIlroy S.J."/>
            <person name="Albertsen M."/>
            <person name="Andresen E.K."/>
            <person name="Saunders A.M."/>
            <person name="Kristiansen R."/>
            <person name="Stokholm-Bjerregaard M."/>
            <person name="Nielsen K.L."/>
            <person name="Nielsen P.H."/>
        </authorList>
    </citation>
    <scope>NUCLEOTIDE SEQUENCE [LARGE SCALE GENOMIC DNA]</scope>
    <source>
        <strain evidence="1 2">Run_B_J11</strain>
    </source>
</reference>
<gene>
    <name evidence="1" type="ORF">BN874_2540004</name>
</gene>
<dbReference type="Proteomes" id="UP000019184">
    <property type="component" value="Unassembled WGS sequence"/>
</dbReference>
<protein>
    <submittedName>
        <fullName evidence="1">Uncharacterized protein</fullName>
    </submittedName>
</protein>
<name>A0A7U7J4E8_9GAMM</name>
<accession>A0A7U7J4E8</accession>
<sequence>MSLPLARQVAEVGLLTLVLPEQIKIANVEF</sequence>
<comment type="caution">
    <text evidence="1">The sequence shown here is derived from an EMBL/GenBank/DDBJ whole genome shotgun (WGS) entry which is preliminary data.</text>
</comment>